<evidence type="ECO:0000313" key="2">
    <source>
        <dbReference type="Proteomes" id="UP001156664"/>
    </source>
</evidence>
<dbReference type="Proteomes" id="UP001156664">
    <property type="component" value="Unassembled WGS sequence"/>
</dbReference>
<dbReference type="RefSeq" id="WP_284280243.1">
    <property type="nucleotide sequence ID" value="NZ_BSOJ01000009.1"/>
</dbReference>
<evidence type="ECO:0000313" key="1">
    <source>
        <dbReference type="EMBL" id="GLR25800.1"/>
    </source>
</evidence>
<keyword evidence="2" id="KW-1185">Reference proteome</keyword>
<gene>
    <name evidence="1" type="ORF">GCM10007875_08880</name>
</gene>
<proteinExistence type="predicted"/>
<protein>
    <submittedName>
        <fullName evidence="1">Uncharacterized protein</fullName>
    </submittedName>
</protein>
<dbReference type="EMBL" id="BSOJ01000009">
    <property type="protein sequence ID" value="GLR25800.1"/>
    <property type="molecule type" value="Genomic_DNA"/>
</dbReference>
<sequence length="101" mass="11869">MTEYIEPSFGVFRVELLPQPSSGLRLLLQLDYYQSNCLRMWLDMRWQSSSLRNTTLLLQKPGQLVIHKTIPESASGKPAELLKQWSTEVTRQFNLFINKRR</sequence>
<accession>A0ABQ5YR13</accession>
<organism evidence="1 2">
    <name type="scientific">Limnobacter litoralis</name>
    <dbReference type="NCBI Taxonomy" id="481366"/>
    <lineage>
        <taxon>Bacteria</taxon>
        <taxon>Pseudomonadati</taxon>
        <taxon>Pseudomonadota</taxon>
        <taxon>Betaproteobacteria</taxon>
        <taxon>Burkholderiales</taxon>
        <taxon>Burkholderiaceae</taxon>
        <taxon>Limnobacter</taxon>
    </lineage>
</organism>
<reference evidence="2" key="1">
    <citation type="journal article" date="2019" name="Int. J. Syst. Evol. Microbiol.">
        <title>The Global Catalogue of Microorganisms (GCM) 10K type strain sequencing project: providing services to taxonomists for standard genome sequencing and annotation.</title>
        <authorList>
            <consortium name="The Broad Institute Genomics Platform"/>
            <consortium name="The Broad Institute Genome Sequencing Center for Infectious Disease"/>
            <person name="Wu L."/>
            <person name="Ma J."/>
        </authorList>
    </citation>
    <scope>NUCLEOTIDE SEQUENCE [LARGE SCALE GENOMIC DNA]</scope>
    <source>
        <strain evidence="2">NBRC 105857</strain>
    </source>
</reference>
<comment type="caution">
    <text evidence="1">The sequence shown here is derived from an EMBL/GenBank/DDBJ whole genome shotgun (WGS) entry which is preliminary data.</text>
</comment>
<name>A0ABQ5YR13_9BURK</name>